<comment type="similarity">
    <text evidence="14">Belongs to the amiloride-sensitive sodium channel (TC 1.A.6) family.</text>
</comment>
<dbReference type="STRING" id="333673.A0A3M0IP34"/>
<keyword evidence="6 15" id="KW-1133">Transmembrane helix</keyword>
<dbReference type="Gene3D" id="1.10.287.820">
    <property type="entry name" value="Acid-sensing ion channel domain"/>
    <property type="match status" value="1"/>
</dbReference>
<dbReference type="OrthoDB" id="5874059at2759"/>
<evidence type="ECO:0000256" key="10">
    <source>
        <dbReference type="ARBA" id="ARBA00023157"/>
    </source>
</evidence>
<dbReference type="Proteomes" id="UP000269221">
    <property type="component" value="Unassembled WGS sequence"/>
</dbReference>
<dbReference type="PANTHER" id="PTHR11690:SF170">
    <property type="entry name" value="ACID-SENSING ION CHANNEL 1"/>
    <property type="match status" value="1"/>
</dbReference>
<keyword evidence="4 14" id="KW-0894">Sodium channel</keyword>
<sequence length="419" mass="47030">MRRGSEGSGEGEGLSSLRAFAHSSSLHGISHVFAYGAVSLRRVLWGGFFLGSLGLLLLVCAERVAYFLTYPHVTKLDEVAARNLTFPAITICNLNEFRFSKITRNDMYHVGELLALLNERYEISNPQLAEPHVLAALRDKANFKNFKAKPFSMAEFYNRTGHDLADMLLQCSFRGTGCTARNFTVIFTRLGKCYTFNPGGPGREVLTTLQGGSGNGLELMLNVQQEEYLPVWGDTDETSFEVGVKVQIHSQDEPPFIDQLGFGVAPGFQTFVSCQQQRLVYLPPPWGDCKATPIESDFFTNYSLTACRLDCETRYLAENCNCRMVHMPIPSKASAKYLAKKFNKTEQYIADNVLVLDIFFEALNYEMIEQKKAYEVAGAAGSLLTILEIFDYLYEVFRDKLLSLYKEKKRSPRSDGGTL</sequence>
<dbReference type="InterPro" id="IPR020903">
    <property type="entry name" value="ENaC_CS"/>
</dbReference>
<evidence type="ECO:0000256" key="12">
    <source>
        <dbReference type="ARBA" id="ARBA00023273"/>
    </source>
</evidence>
<feature type="transmembrane region" description="Helical" evidence="15">
    <location>
        <begin position="43"/>
        <end position="61"/>
    </location>
</feature>
<comment type="caution">
    <text evidence="16">The sequence shown here is derived from an EMBL/GenBank/DDBJ whole genome shotgun (WGS) entry which is preliminary data.</text>
</comment>
<keyword evidence="17" id="KW-1185">Reference proteome</keyword>
<keyword evidence="9 15" id="KW-0472">Membrane</keyword>
<dbReference type="AlphaFoldDB" id="A0A3M0IP34"/>
<evidence type="ECO:0000313" key="16">
    <source>
        <dbReference type="EMBL" id="RMB90425.1"/>
    </source>
</evidence>
<name>A0A3M0IP34_HIRRU</name>
<evidence type="ECO:0008006" key="18">
    <source>
        <dbReference type="Google" id="ProtNLM"/>
    </source>
</evidence>
<organism evidence="16 17">
    <name type="scientific">Hirundo rustica rustica</name>
    <dbReference type="NCBI Taxonomy" id="333673"/>
    <lineage>
        <taxon>Eukaryota</taxon>
        <taxon>Metazoa</taxon>
        <taxon>Chordata</taxon>
        <taxon>Craniata</taxon>
        <taxon>Vertebrata</taxon>
        <taxon>Euteleostomi</taxon>
        <taxon>Archelosauria</taxon>
        <taxon>Archosauria</taxon>
        <taxon>Dinosauria</taxon>
        <taxon>Saurischia</taxon>
        <taxon>Theropoda</taxon>
        <taxon>Coelurosauria</taxon>
        <taxon>Aves</taxon>
        <taxon>Neognathae</taxon>
        <taxon>Neoaves</taxon>
        <taxon>Telluraves</taxon>
        <taxon>Australaves</taxon>
        <taxon>Passeriformes</taxon>
        <taxon>Sylvioidea</taxon>
        <taxon>Hirundinidae</taxon>
        <taxon>Hirundo</taxon>
    </lineage>
</organism>
<dbReference type="PROSITE" id="PS01206">
    <property type="entry name" value="ASC"/>
    <property type="match status" value="1"/>
</dbReference>
<comment type="subcellular location">
    <subcellularLocation>
        <location evidence="2">Cell projection</location>
    </subcellularLocation>
    <subcellularLocation>
        <location evidence="1">Membrane</location>
        <topology evidence="1">Multi-pass membrane protein</topology>
    </subcellularLocation>
</comment>
<dbReference type="Gene3D" id="1.10.3590.10">
    <property type="entry name" value="acid-sensing ion channel 1 domain"/>
    <property type="match status" value="2"/>
</dbReference>
<evidence type="ECO:0000256" key="7">
    <source>
        <dbReference type="ARBA" id="ARBA00023053"/>
    </source>
</evidence>
<evidence type="ECO:0000256" key="8">
    <source>
        <dbReference type="ARBA" id="ARBA00023065"/>
    </source>
</evidence>
<evidence type="ECO:0000256" key="9">
    <source>
        <dbReference type="ARBA" id="ARBA00023136"/>
    </source>
</evidence>
<evidence type="ECO:0000256" key="3">
    <source>
        <dbReference type="ARBA" id="ARBA00022448"/>
    </source>
</evidence>
<dbReference type="Gene3D" id="1.10.287.770">
    <property type="entry name" value="YojJ-like"/>
    <property type="match status" value="2"/>
</dbReference>
<evidence type="ECO:0000256" key="2">
    <source>
        <dbReference type="ARBA" id="ARBA00004316"/>
    </source>
</evidence>
<keyword evidence="8 14" id="KW-0406">Ion transport</keyword>
<evidence type="ECO:0000256" key="14">
    <source>
        <dbReference type="RuleBase" id="RU000679"/>
    </source>
</evidence>
<dbReference type="Pfam" id="PF00858">
    <property type="entry name" value="ASC"/>
    <property type="match status" value="1"/>
</dbReference>
<evidence type="ECO:0000256" key="13">
    <source>
        <dbReference type="ARBA" id="ARBA00023303"/>
    </source>
</evidence>
<evidence type="ECO:0000256" key="11">
    <source>
        <dbReference type="ARBA" id="ARBA00023201"/>
    </source>
</evidence>
<accession>A0A3M0IP34</accession>
<evidence type="ECO:0000256" key="4">
    <source>
        <dbReference type="ARBA" id="ARBA00022461"/>
    </source>
</evidence>
<keyword evidence="11 14" id="KW-0739">Sodium transport</keyword>
<keyword evidence="10" id="KW-1015">Disulfide bond</keyword>
<keyword evidence="5 14" id="KW-0812">Transmembrane</keyword>
<evidence type="ECO:0000256" key="15">
    <source>
        <dbReference type="SAM" id="Phobius"/>
    </source>
</evidence>
<dbReference type="GO" id="GO:0015280">
    <property type="term" value="F:ligand-gated sodium channel activity"/>
    <property type="evidence" value="ECO:0007669"/>
    <property type="project" value="TreeGrafter"/>
</dbReference>
<dbReference type="GO" id="GO:0042995">
    <property type="term" value="C:cell projection"/>
    <property type="evidence" value="ECO:0007669"/>
    <property type="project" value="UniProtKB-SubCell"/>
</dbReference>
<gene>
    <name evidence="16" type="ORF">DUI87_33166</name>
</gene>
<dbReference type="GO" id="GO:0005886">
    <property type="term" value="C:plasma membrane"/>
    <property type="evidence" value="ECO:0007669"/>
    <property type="project" value="TreeGrafter"/>
</dbReference>
<evidence type="ECO:0000256" key="5">
    <source>
        <dbReference type="ARBA" id="ARBA00022692"/>
    </source>
</evidence>
<dbReference type="PRINTS" id="PR01078">
    <property type="entry name" value="AMINACHANNEL"/>
</dbReference>
<dbReference type="EMBL" id="QRBI01000250">
    <property type="protein sequence ID" value="RMB90425.1"/>
    <property type="molecule type" value="Genomic_DNA"/>
</dbReference>
<keyword evidence="12" id="KW-0966">Cell projection</keyword>
<keyword evidence="7" id="KW-0915">Sodium</keyword>
<proteinExistence type="inferred from homology"/>
<dbReference type="PANTHER" id="PTHR11690">
    <property type="entry name" value="AMILORIDE-SENSITIVE SODIUM CHANNEL-RELATED"/>
    <property type="match status" value="1"/>
</dbReference>
<dbReference type="InterPro" id="IPR001873">
    <property type="entry name" value="ENaC"/>
</dbReference>
<evidence type="ECO:0000313" key="17">
    <source>
        <dbReference type="Proteomes" id="UP000269221"/>
    </source>
</evidence>
<protein>
    <recommendedName>
        <fullName evidence="18">Acid-sensing ion channel 1C</fullName>
    </recommendedName>
</protein>
<reference evidence="16 17" key="1">
    <citation type="submission" date="2018-07" db="EMBL/GenBank/DDBJ databases">
        <title>A high quality draft genome assembly of the barn swallow (H. rustica rustica).</title>
        <authorList>
            <person name="Formenti G."/>
            <person name="Chiara M."/>
            <person name="Poveda L."/>
            <person name="Francoijs K.-J."/>
            <person name="Bonisoli-Alquati A."/>
            <person name="Canova L."/>
            <person name="Gianfranceschi L."/>
            <person name="Horner D.S."/>
            <person name="Saino N."/>
        </authorList>
    </citation>
    <scope>NUCLEOTIDE SEQUENCE [LARGE SCALE GENOMIC DNA]</scope>
    <source>
        <strain evidence="16">Chelidonia</strain>
        <tissue evidence="16">Blood</tissue>
    </source>
</reference>
<keyword evidence="13 14" id="KW-0407">Ion channel</keyword>
<evidence type="ECO:0000256" key="6">
    <source>
        <dbReference type="ARBA" id="ARBA00022989"/>
    </source>
</evidence>
<keyword evidence="3 14" id="KW-0813">Transport</keyword>
<evidence type="ECO:0000256" key="1">
    <source>
        <dbReference type="ARBA" id="ARBA00004141"/>
    </source>
</evidence>